<name>A0A7W8TRF5_9MICC</name>
<dbReference type="EMBL" id="JACHDR010000001">
    <property type="protein sequence ID" value="MBB5511424.1"/>
    <property type="molecule type" value="Genomic_DNA"/>
</dbReference>
<feature type="transmembrane region" description="Helical" evidence="1">
    <location>
        <begin position="12"/>
        <end position="31"/>
    </location>
</feature>
<reference evidence="3 4" key="1">
    <citation type="submission" date="2020-08" db="EMBL/GenBank/DDBJ databases">
        <title>Sequencing the genomes of 1000 actinobacteria strains.</title>
        <authorList>
            <person name="Klenk H.-P."/>
        </authorList>
    </citation>
    <scope>NUCLEOTIDE SEQUENCE [LARGE SCALE GENOMIC DNA]</scope>
    <source>
        <strain evidence="3 4">DSM 105783</strain>
    </source>
</reference>
<feature type="transmembrane region" description="Helical" evidence="1">
    <location>
        <begin position="86"/>
        <end position="105"/>
    </location>
</feature>
<organism evidence="3 4">
    <name type="scientific">Neomicrococcus aestuarii</name>
    <dbReference type="NCBI Taxonomy" id="556325"/>
    <lineage>
        <taxon>Bacteria</taxon>
        <taxon>Bacillati</taxon>
        <taxon>Actinomycetota</taxon>
        <taxon>Actinomycetes</taxon>
        <taxon>Micrococcales</taxon>
        <taxon>Micrococcaceae</taxon>
        <taxon>Neomicrococcus</taxon>
    </lineage>
</organism>
<feature type="transmembrane region" description="Helical" evidence="1">
    <location>
        <begin position="62"/>
        <end position="81"/>
    </location>
</feature>
<evidence type="ECO:0000313" key="3">
    <source>
        <dbReference type="EMBL" id="MBB5511424.1"/>
    </source>
</evidence>
<dbReference type="AlphaFoldDB" id="A0A7W8TRF5"/>
<keyword evidence="1" id="KW-1133">Transmembrane helix</keyword>
<comment type="caution">
    <text evidence="3">The sequence shown here is derived from an EMBL/GenBank/DDBJ whole genome shotgun (WGS) entry which is preliminary data.</text>
</comment>
<dbReference type="Proteomes" id="UP000580797">
    <property type="component" value="Unassembled WGS sequence"/>
</dbReference>
<accession>A0A7W8TRF5</accession>
<feature type="domain" description="VanZ-like" evidence="2">
    <location>
        <begin position="17"/>
        <end position="131"/>
    </location>
</feature>
<dbReference type="RefSeq" id="WP_183662922.1">
    <property type="nucleotide sequence ID" value="NZ_BAAARH010000009.1"/>
</dbReference>
<evidence type="ECO:0000259" key="2">
    <source>
        <dbReference type="Pfam" id="PF04892"/>
    </source>
</evidence>
<protein>
    <recommendedName>
        <fullName evidence="2">VanZ-like domain-containing protein</fullName>
    </recommendedName>
</protein>
<keyword evidence="1" id="KW-0472">Membrane</keyword>
<evidence type="ECO:0000313" key="4">
    <source>
        <dbReference type="Proteomes" id="UP000580797"/>
    </source>
</evidence>
<proteinExistence type="predicted"/>
<dbReference type="Pfam" id="PF04892">
    <property type="entry name" value="VanZ"/>
    <property type="match status" value="1"/>
</dbReference>
<feature type="transmembrane region" description="Helical" evidence="1">
    <location>
        <begin position="117"/>
        <end position="139"/>
    </location>
</feature>
<sequence>MTPPRLARRVGSLLLCAYLAGAAVLFFWPSGSRIHRMNLDFWWQTRRLFGAPPGYGPDQAEILANAIVMFLPVLALCLIFVRVKPWVWVLLAALASAGIEVTQGFVLPHRKLDLTDFLANTAGAMLGGFVGVIILRFMGSRVPSDPEDRSAVD</sequence>
<dbReference type="InterPro" id="IPR006976">
    <property type="entry name" value="VanZ-like"/>
</dbReference>
<gene>
    <name evidence="3" type="ORF">HD598_000111</name>
</gene>
<evidence type="ECO:0000256" key="1">
    <source>
        <dbReference type="SAM" id="Phobius"/>
    </source>
</evidence>
<keyword evidence="1" id="KW-0812">Transmembrane</keyword>